<dbReference type="PANTHER" id="PTHR22870">
    <property type="entry name" value="REGULATOR OF CHROMOSOME CONDENSATION"/>
    <property type="match status" value="1"/>
</dbReference>
<dbReference type="EMBL" id="AP026800">
    <property type="protein sequence ID" value="BDR54307.1"/>
    <property type="molecule type" value="Genomic_DNA"/>
</dbReference>
<accession>A0ABN6SGA7</accession>
<protein>
    <recommendedName>
        <fullName evidence="2">RCC1-like domain-containing protein</fullName>
    </recommendedName>
</protein>
<keyword evidence="1" id="KW-0677">Repeat</keyword>
<reference evidence="3 4" key="1">
    <citation type="journal article" date="2023" name="Microbiol. Spectr.">
        <title>Symbiosis of Carpenter Bees with Uncharacterized Lactic Acid Bacteria Showing NAD Auxotrophy.</title>
        <authorList>
            <person name="Kawasaki S."/>
            <person name="Ozawa K."/>
            <person name="Mori T."/>
            <person name="Yamamoto A."/>
            <person name="Ito M."/>
            <person name="Ohkuma M."/>
            <person name="Sakamoto M."/>
            <person name="Matsutani M."/>
        </authorList>
    </citation>
    <scope>NUCLEOTIDE SEQUENCE [LARGE SCALE GENOMIC DNA]</scope>
    <source>
        <strain evidence="3 4">KimH</strain>
    </source>
</reference>
<dbReference type="InterPro" id="IPR058923">
    <property type="entry name" value="RCC1-like_dom"/>
</dbReference>
<evidence type="ECO:0000256" key="1">
    <source>
        <dbReference type="ARBA" id="ARBA00022737"/>
    </source>
</evidence>
<name>A0ABN6SGA7_9BIFI</name>
<dbReference type="SUPFAM" id="SSF50985">
    <property type="entry name" value="RCC1/BLIP-II"/>
    <property type="match status" value="2"/>
</dbReference>
<dbReference type="Proteomes" id="UP001321748">
    <property type="component" value="Chromosome"/>
</dbReference>
<gene>
    <name evidence="3" type="ORF">KIMH_04180</name>
</gene>
<evidence type="ECO:0000313" key="3">
    <source>
        <dbReference type="EMBL" id="BDR54307.1"/>
    </source>
</evidence>
<dbReference type="PANTHER" id="PTHR22870:SF408">
    <property type="entry name" value="OS09G0560450 PROTEIN"/>
    <property type="match status" value="1"/>
</dbReference>
<evidence type="ECO:0000259" key="2">
    <source>
        <dbReference type="Pfam" id="PF25390"/>
    </source>
</evidence>
<dbReference type="Gene3D" id="2.130.10.30">
    <property type="entry name" value="Regulator of chromosome condensation 1/beta-lactamase-inhibitor protein II"/>
    <property type="match status" value="2"/>
</dbReference>
<dbReference type="RefSeq" id="WP_317643316.1">
    <property type="nucleotide sequence ID" value="NZ_AP026800.1"/>
</dbReference>
<dbReference type="PROSITE" id="PS00626">
    <property type="entry name" value="RCC1_2"/>
    <property type="match status" value="1"/>
</dbReference>
<dbReference type="InterPro" id="IPR000408">
    <property type="entry name" value="Reg_chr_condens"/>
</dbReference>
<dbReference type="PROSITE" id="PS50012">
    <property type="entry name" value="RCC1_3"/>
    <property type="match status" value="4"/>
</dbReference>
<proteinExistence type="predicted"/>
<dbReference type="Pfam" id="PF25390">
    <property type="entry name" value="WD40_RLD"/>
    <property type="match status" value="1"/>
</dbReference>
<sequence length="535" mass="56884">MPVTTDQTLTAHWDERTFQLTPDRGHANGNTPATITTQPETSSLRFTQISAGAGTAYAIASDGNTYAWGYNRYQQLGAGSTNEYETMPVRVKMPAGVHFIQIAAGWQHALALGDDHHVYSWGANIGGWPADTSPNIPFPKRIDSGLPAEVLQVNSNDQSSSSFALGSDNKIYAWGSNYFGQLGTNAGVGINMPVRQPTRITGGTLPTNIIQISTGNSFTMALGSDHQVYAWGNNDRGQVGSTEVGTAQPVPRRITGGDLPASITQIDAGISHALALGSDGKVYAWGRNTSGQLGKSTGMGMYDTNPLPTRVSGGNMPDTVTQISAGGESSLALGSDHKAYGWGYIAGTEPDYKQPTPTRISAGNTPDTIIQVDAGSSSGYVLSNDHRIFAWGSRQLGILGDGTPSSNTFRPELGPVKAFKIDITNTLFGDPTHTATSTYDPEHNQWKLNTPPHPVGTVPVTIKWSLAGCPEDDYTINPGFTYYDFALPQAGAIPLQRLGGGSLIGLSALASLTWTGYQLSRKRRAQPRHTPTATN</sequence>
<dbReference type="Pfam" id="PF00415">
    <property type="entry name" value="RCC1"/>
    <property type="match status" value="1"/>
</dbReference>
<keyword evidence="4" id="KW-1185">Reference proteome</keyword>
<organism evidence="3 4">
    <name type="scientific">Bombiscardovia apis</name>
    <dbReference type="NCBI Taxonomy" id="2932182"/>
    <lineage>
        <taxon>Bacteria</taxon>
        <taxon>Bacillati</taxon>
        <taxon>Actinomycetota</taxon>
        <taxon>Actinomycetes</taxon>
        <taxon>Bifidobacteriales</taxon>
        <taxon>Bifidobacteriaceae</taxon>
        <taxon>Bombiscardovia</taxon>
    </lineage>
</organism>
<dbReference type="PRINTS" id="PR00633">
    <property type="entry name" value="RCCNDNSATION"/>
</dbReference>
<evidence type="ECO:0000313" key="4">
    <source>
        <dbReference type="Proteomes" id="UP001321748"/>
    </source>
</evidence>
<dbReference type="InterPro" id="IPR051210">
    <property type="entry name" value="Ub_ligase/GEF_domain"/>
</dbReference>
<feature type="domain" description="RCC1-like" evidence="2">
    <location>
        <begin position="145"/>
        <end position="413"/>
    </location>
</feature>
<dbReference type="InterPro" id="IPR009091">
    <property type="entry name" value="RCC1/BLIP-II"/>
</dbReference>